<name>A0A653ZWX5_BACMY</name>
<dbReference type="Proteomes" id="UP000437562">
    <property type="component" value="Unassembled WGS sequence"/>
</dbReference>
<protein>
    <submittedName>
        <fullName evidence="2">Uncharacterized protein</fullName>
    </submittedName>
</protein>
<dbReference type="AlphaFoldDB" id="A0A653ZWX5"/>
<evidence type="ECO:0000313" key="3">
    <source>
        <dbReference type="Proteomes" id="UP000437562"/>
    </source>
</evidence>
<organism evidence="2 3">
    <name type="scientific">Bacillus mycoides</name>
    <dbReference type="NCBI Taxonomy" id="1405"/>
    <lineage>
        <taxon>Bacteria</taxon>
        <taxon>Bacillati</taxon>
        <taxon>Bacillota</taxon>
        <taxon>Bacilli</taxon>
        <taxon>Bacillales</taxon>
        <taxon>Bacillaceae</taxon>
        <taxon>Bacillus</taxon>
        <taxon>Bacillus cereus group</taxon>
    </lineage>
</organism>
<feature type="transmembrane region" description="Helical" evidence="1">
    <location>
        <begin position="16"/>
        <end position="37"/>
    </location>
</feature>
<evidence type="ECO:0000313" key="2">
    <source>
        <dbReference type="EMBL" id="VXC59491.1"/>
    </source>
</evidence>
<keyword evidence="1" id="KW-0472">Membrane</keyword>
<evidence type="ECO:0000256" key="1">
    <source>
        <dbReference type="SAM" id="Phobius"/>
    </source>
</evidence>
<reference evidence="2 3" key="1">
    <citation type="submission" date="2019-10" db="EMBL/GenBank/DDBJ databases">
        <authorList>
            <person name="Karimi E."/>
        </authorList>
    </citation>
    <scope>NUCLEOTIDE SEQUENCE [LARGE SCALE GENOMIC DNA]</scope>
    <source>
        <strain evidence="2">Bacillus sp. 71</strain>
    </source>
</reference>
<sequence>MLLLSDVLELKRKERVGIIIVVSLILVGFLFMLYKLVA</sequence>
<accession>A0A653ZWX5</accession>
<dbReference type="EMBL" id="CABWMC010000029">
    <property type="protein sequence ID" value="VXC59491.1"/>
    <property type="molecule type" value="Genomic_DNA"/>
</dbReference>
<keyword evidence="1" id="KW-1133">Transmembrane helix</keyword>
<keyword evidence="1" id="KW-0812">Transmembrane</keyword>
<proteinExistence type="predicted"/>
<gene>
    <name evidence="2" type="ORF">BACI71_40333</name>
</gene>